<sequence length="229" mass="28279">MKPAHIKSQRQKEIRRIQKRQRKIWKKQRNLGYIKLEKPIRHGWFKESVITKNVEKYKNQKYIEELHKKLEKSFWGRTKEEADKKWLQETSKYLINKELPTISRRSFNKLSDGAQRMCVPFRYYTKEKKLKLRFYVNLPKGTYRIKFTKAYVTHSKRIDPKLESEDALLDQRLLKNGYFEEVQKQYNWKDYWQISKGRKEKLKTNSKLRDLKKHKIQEIIKEEILWERN</sequence>
<protein>
    <submittedName>
        <fullName evidence="1">Uncharacterized protein</fullName>
    </submittedName>
</protein>
<accession>A0A1H7SDI6</accession>
<dbReference type="STRING" id="1038014.SAMN04487910_3122"/>
<reference evidence="1 2" key="1">
    <citation type="submission" date="2016-10" db="EMBL/GenBank/DDBJ databases">
        <authorList>
            <person name="de Groot N.N."/>
        </authorList>
    </citation>
    <scope>NUCLEOTIDE SEQUENCE [LARGE SCALE GENOMIC DNA]</scope>
    <source>
        <strain evidence="1 2">DSM 25232</strain>
    </source>
</reference>
<dbReference type="Proteomes" id="UP000198521">
    <property type="component" value="Unassembled WGS sequence"/>
</dbReference>
<dbReference type="RefSeq" id="WP_091410158.1">
    <property type="nucleotide sequence ID" value="NZ_FOAB01000005.1"/>
</dbReference>
<name>A0A1H7SDI6_AQUAM</name>
<evidence type="ECO:0000313" key="2">
    <source>
        <dbReference type="Proteomes" id="UP000198521"/>
    </source>
</evidence>
<organism evidence="1 2">
    <name type="scientific">Aquimarina amphilecti</name>
    <dbReference type="NCBI Taxonomy" id="1038014"/>
    <lineage>
        <taxon>Bacteria</taxon>
        <taxon>Pseudomonadati</taxon>
        <taxon>Bacteroidota</taxon>
        <taxon>Flavobacteriia</taxon>
        <taxon>Flavobacteriales</taxon>
        <taxon>Flavobacteriaceae</taxon>
        <taxon>Aquimarina</taxon>
    </lineage>
</organism>
<proteinExistence type="predicted"/>
<keyword evidence="2" id="KW-1185">Reference proteome</keyword>
<gene>
    <name evidence="1" type="ORF">SAMN04487910_3122</name>
</gene>
<dbReference type="EMBL" id="FOAB01000005">
    <property type="protein sequence ID" value="SEL70690.1"/>
    <property type="molecule type" value="Genomic_DNA"/>
</dbReference>
<dbReference type="AlphaFoldDB" id="A0A1H7SDI6"/>
<evidence type="ECO:0000313" key="1">
    <source>
        <dbReference type="EMBL" id="SEL70690.1"/>
    </source>
</evidence>
<dbReference type="OrthoDB" id="1186156at2"/>